<dbReference type="Proteomes" id="UP000031668">
    <property type="component" value="Unassembled WGS sequence"/>
</dbReference>
<gene>
    <name evidence="1" type="ORF">RF11_06301</name>
</gene>
<reference evidence="1 2" key="1">
    <citation type="journal article" date="2014" name="Genome Biol. Evol.">
        <title>The genome of the myxosporean Thelohanellus kitauei shows adaptations to nutrient acquisition within its fish host.</title>
        <authorList>
            <person name="Yang Y."/>
            <person name="Xiong J."/>
            <person name="Zhou Z."/>
            <person name="Huo F."/>
            <person name="Miao W."/>
            <person name="Ran C."/>
            <person name="Liu Y."/>
            <person name="Zhang J."/>
            <person name="Feng J."/>
            <person name="Wang M."/>
            <person name="Wang M."/>
            <person name="Wang L."/>
            <person name="Yao B."/>
        </authorList>
    </citation>
    <scope>NUCLEOTIDE SEQUENCE [LARGE SCALE GENOMIC DNA]</scope>
    <source>
        <strain evidence="1">Wuqing</strain>
    </source>
</reference>
<evidence type="ECO:0000313" key="2">
    <source>
        <dbReference type="Proteomes" id="UP000031668"/>
    </source>
</evidence>
<dbReference type="AlphaFoldDB" id="A0A0C2IRN4"/>
<dbReference type="EMBL" id="JWZT01002965">
    <property type="protein sequence ID" value="KII68094.1"/>
    <property type="molecule type" value="Genomic_DNA"/>
</dbReference>
<accession>A0A0C2IRN4</accession>
<sequence>MMLTHSIVRQRIRTPTCKCKVDVTDVRSVCQSNNESLKSSTLYSNPAQFDRISCDTPCTSKTHQNDETQGISTKTLNPDYQFYYLNIIKDRTDSFKNLPSRYKDRRPYCVLPKVLG</sequence>
<comment type="caution">
    <text evidence="1">The sequence shown here is derived from an EMBL/GenBank/DDBJ whole genome shotgun (WGS) entry which is preliminary data.</text>
</comment>
<keyword evidence="2" id="KW-1185">Reference proteome</keyword>
<proteinExistence type="predicted"/>
<protein>
    <submittedName>
        <fullName evidence="1">Uncharacterized protein</fullName>
    </submittedName>
</protein>
<name>A0A0C2IRN4_THEKT</name>
<organism evidence="1 2">
    <name type="scientific">Thelohanellus kitauei</name>
    <name type="common">Myxosporean</name>
    <dbReference type="NCBI Taxonomy" id="669202"/>
    <lineage>
        <taxon>Eukaryota</taxon>
        <taxon>Metazoa</taxon>
        <taxon>Cnidaria</taxon>
        <taxon>Myxozoa</taxon>
        <taxon>Myxosporea</taxon>
        <taxon>Bivalvulida</taxon>
        <taxon>Platysporina</taxon>
        <taxon>Myxobolidae</taxon>
        <taxon>Thelohanellus</taxon>
    </lineage>
</organism>
<evidence type="ECO:0000313" key="1">
    <source>
        <dbReference type="EMBL" id="KII68094.1"/>
    </source>
</evidence>